<dbReference type="GO" id="GO:0000978">
    <property type="term" value="F:RNA polymerase II cis-regulatory region sequence-specific DNA binding"/>
    <property type="evidence" value="ECO:0007669"/>
    <property type="project" value="TreeGrafter"/>
</dbReference>
<gene>
    <name evidence="7" type="primary">cpc-1_1</name>
    <name evidence="7" type="ORF">BM221_000758</name>
</gene>
<feature type="compositionally biased region" description="Low complexity" evidence="5">
    <location>
        <begin position="1"/>
        <end position="20"/>
    </location>
</feature>
<evidence type="ECO:0000259" key="6">
    <source>
        <dbReference type="PROSITE" id="PS00036"/>
    </source>
</evidence>
<dbReference type="Pfam" id="PF07716">
    <property type="entry name" value="bZIP_2"/>
    <property type="match status" value="1"/>
</dbReference>
<dbReference type="GO" id="GO:0000981">
    <property type="term" value="F:DNA-binding transcription factor activity, RNA polymerase II-specific"/>
    <property type="evidence" value="ECO:0007669"/>
    <property type="project" value="TreeGrafter"/>
</dbReference>
<dbReference type="InterPro" id="IPR050946">
    <property type="entry name" value="AP-1_TF_bZIP"/>
</dbReference>
<dbReference type="CDD" id="cd12193">
    <property type="entry name" value="bZIP_GCN4"/>
    <property type="match status" value="1"/>
</dbReference>
<dbReference type="InterPro" id="IPR004827">
    <property type="entry name" value="bZIP"/>
</dbReference>
<feature type="domain" description="BZIP" evidence="6">
    <location>
        <begin position="89"/>
        <end position="103"/>
    </location>
</feature>
<proteinExistence type="predicted"/>
<dbReference type="PROSITE" id="PS00036">
    <property type="entry name" value="BZIP_BASIC"/>
    <property type="match status" value="1"/>
</dbReference>
<name>A0A2N6P1E3_BEABA</name>
<dbReference type="InterPro" id="IPR046347">
    <property type="entry name" value="bZIP_sf"/>
</dbReference>
<evidence type="ECO:0000313" key="7">
    <source>
        <dbReference type="EMBL" id="PMB73337.1"/>
    </source>
</evidence>
<comment type="caution">
    <text evidence="7">The sequence shown here is derived from an EMBL/GenBank/DDBJ whole genome shotgun (WGS) entry which is preliminary data.</text>
</comment>
<dbReference type="OMA" id="RQSEAYW"/>
<keyword evidence="2" id="KW-0238">DNA-binding</keyword>
<organism evidence="7 8">
    <name type="scientific">Beauveria bassiana</name>
    <name type="common">White muscardine disease fungus</name>
    <name type="synonym">Tritirachium shiotae</name>
    <dbReference type="NCBI Taxonomy" id="176275"/>
    <lineage>
        <taxon>Eukaryota</taxon>
        <taxon>Fungi</taxon>
        <taxon>Dikarya</taxon>
        <taxon>Ascomycota</taxon>
        <taxon>Pezizomycotina</taxon>
        <taxon>Sordariomycetes</taxon>
        <taxon>Hypocreomycetidae</taxon>
        <taxon>Hypocreales</taxon>
        <taxon>Cordycipitaceae</taxon>
        <taxon>Beauveria</taxon>
    </lineage>
</organism>
<evidence type="ECO:0000256" key="1">
    <source>
        <dbReference type="ARBA" id="ARBA00023015"/>
    </source>
</evidence>
<feature type="compositionally biased region" description="Polar residues" evidence="5">
    <location>
        <begin position="22"/>
        <end position="44"/>
    </location>
</feature>
<dbReference type="EMBL" id="MRVG01000001">
    <property type="protein sequence ID" value="PMB73337.1"/>
    <property type="molecule type" value="Genomic_DNA"/>
</dbReference>
<keyword evidence="3" id="KW-0804">Transcription</keyword>
<feature type="region of interest" description="Disordered" evidence="5">
    <location>
        <begin position="1"/>
        <end position="76"/>
    </location>
</feature>
<dbReference type="PANTHER" id="PTHR11462:SF35">
    <property type="entry name" value="TRANSCRIPTION FACTOR JRA"/>
    <property type="match status" value="1"/>
</dbReference>
<sequence length="136" mass="14964">MVKSPKLPFLRPRFPRSLPPEATNTDGYPNQGSDSDSVGRTSSNSKRKPSGSPTSGGRYAAAAGVNACKRDKPLPPIIVEDPDDFIAMKRARNTLAARKSRERKALRFDELKDTIAKLKAERDRWKNIALVQSGSL</sequence>
<evidence type="ECO:0000256" key="4">
    <source>
        <dbReference type="SAM" id="Coils"/>
    </source>
</evidence>
<dbReference type="Gene3D" id="3.30.160.60">
    <property type="entry name" value="Classic Zinc Finger"/>
    <property type="match status" value="1"/>
</dbReference>
<keyword evidence="4" id="KW-0175">Coiled coil</keyword>
<dbReference type="SUPFAM" id="SSF57959">
    <property type="entry name" value="Leucine zipper domain"/>
    <property type="match status" value="1"/>
</dbReference>
<reference evidence="7 8" key="1">
    <citation type="journal article" date="2016" name="Appl. Microbiol. Biotechnol.">
        <title>Characterization of T-DNA insertion mutants with decreased virulence in the entomopathogenic fungus Beauveria bassiana JEF-007.</title>
        <authorList>
            <person name="Kim S."/>
            <person name="Lee S.J."/>
            <person name="Nai Y.S."/>
            <person name="Yu J.S."/>
            <person name="Lee M.R."/>
            <person name="Yang Y.T."/>
            <person name="Kim J.S."/>
        </authorList>
    </citation>
    <scope>NUCLEOTIDE SEQUENCE [LARGE SCALE GENOMIC DNA]</scope>
    <source>
        <strain evidence="7 8">JEF-007</strain>
    </source>
</reference>
<keyword evidence="1" id="KW-0805">Transcription regulation</keyword>
<evidence type="ECO:0000256" key="3">
    <source>
        <dbReference type="ARBA" id="ARBA00023163"/>
    </source>
</evidence>
<evidence type="ECO:0000256" key="2">
    <source>
        <dbReference type="ARBA" id="ARBA00023125"/>
    </source>
</evidence>
<dbReference type="PANTHER" id="PTHR11462">
    <property type="entry name" value="JUN TRANSCRIPTION FACTOR-RELATED"/>
    <property type="match status" value="1"/>
</dbReference>
<evidence type="ECO:0000256" key="5">
    <source>
        <dbReference type="SAM" id="MobiDB-lite"/>
    </source>
</evidence>
<evidence type="ECO:0000313" key="8">
    <source>
        <dbReference type="Proteomes" id="UP000235728"/>
    </source>
</evidence>
<dbReference type="GO" id="GO:1903833">
    <property type="term" value="P:positive regulation of cellular response to amino acid starvation"/>
    <property type="evidence" value="ECO:0007669"/>
    <property type="project" value="TreeGrafter"/>
</dbReference>
<dbReference type="GO" id="GO:0001080">
    <property type="term" value="P:nitrogen catabolite activation of transcription from RNA polymerase II promoter"/>
    <property type="evidence" value="ECO:0007669"/>
    <property type="project" value="TreeGrafter"/>
</dbReference>
<protein>
    <submittedName>
        <fullName evidence="7">Cross-pathway control protein 1</fullName>
    </submittedName>
</protein>
<feature type="coiled-coil region" evidence="4">
    <location>
        <begin position="101"/>
        <end position="128"/>
    </location>
</feature>
<accession>A0A2N6P1E3</accession>
<dbReference type="Proteomes" id="UP000235728">
    <property type="component" value="Unassembled WGS sequence"/>
</dbReference>
<dbReference type="GO" id="GO:0005667">
    <property type="term" value="C:transcription regulator complex"/>
    <property type="evidence" value="ECO:0007669"/>
    <property type="project" value="TreeGrafter"/>
</dbReference>
<dbReference type="AlphaFoldDB" id="A0A2N6P1E3"/>